<evidence type="ECO:0000256" key="1">
    <source>
        <dbReference type="SAM" id="SignalP"/>
    </source>
</evidence>
<feature type="domain" description="Bacterial EndoU nuclease" evidence="2">
    <location>
        <begin position="600"/>
        <end position="733"/>
    </location>
</feature>
<dbReference type="InterPro" id="IPR029501">
    <property type="entry name" value="EndoU_bac"/>
</dbReference>
<evidence type="ECO:0000313" key="4">
    <source>
        <dbReference type="Proteomes" id="UP001497602"/>
    </source>
</evidence>
<evidence type="ECO:0000259" key="2">
    <source>
        <dbReference type="Pfam" id="PF14436"/>
    </source>
</evidence>
<dbReference type="Proteomes" id="UP001497602">
    <property type="component" value="Unassembled WGS sequence"/>
</dbReference>
<feature type="chain" id="PRO_5047159177" description="Bacterial EndoU nuclease domain-containing protein" evidence="1">
    <location>
        <begin position="28"/>
        <end position="735"/>
    </location>
</feature>
<organism evidence="3 4">
    <name type="scientific">Tenacibaculum vairaonense</name>
    <dbReference type="NCBI Taxonomy" id="3137860"/>
    <lineage>
        <taxon>Bacteria</taxon>
        <taxon>Pseudomonadati</taxon>
        <taxon>Bacteroidota</taxon>
        <taxon>Flavobacteriia</taxon>
        <taxon>Flavobacteriales</taxon>
        <taxon>Flavobacteriaceae</taxon>
        <taxon>Tenacibaculum</taxon>
    </lineage>
</organism>
<sequence>MKNSKKKLKNLLKLGMFLLGFSLLMYSCQSTEVLDIPYTGKQEASFSSSTYHYVTQEEVPEILKAFDLVLKNKVIKSSLNQYTFNNTPILELEAKDGSKTYSILLPLFTDSEYEFNNLVIQKKATGALSSPLIKKYTVPVKKNTLENNTAGDWVIDTYTLTDFINIHASQGRGVSASPCNNTIINPNAGSGVFSINNITGEIADYISNTGNIIKSNTSGGPKTGSAEFCITKTLKVRYRCNGKLGQQDIDHSRDECTDASTNYSGTGTVTASEQKCISIDVTIENGVIRDTDAEGFEIRIRGIYDVCELDTIRKQLQDRLTTTGSLSAFNKRFLAYIIHKYGDRDICNVDTRRIADTKNNETHNRNANPCGEVSGVGIVAPGNGNDGITRDNAFISEQIGALQIQNLINYTPEEQRQAIQGFSNYLSLHNNSEAAKQQVKKALEILPHLNSLKEYWPKTPEEWAVIGEVFKSIAGEVALGLVPGYDFIEAVQHLIEGNMWSAALAFGVGVASFSPGIIAKIGKVGVKLVKAFNKIIDIIKPLGKIFAKGFKPKIVDDVLQLTDDAGNVFAQGNHVKAFVKNLTKTFDEWLISLKNNSSLKKHIFDGDLRSVTGCHYRGAVDNINIRFLDNKIPEANSLGVLKGNIEMRKPLLNSRGEIIDYKWVKKNTHGEPQTFFPSNWSKEKILEECSSALSNPKKGLVTGKTRMYEAESNSGIFIRWFEDVNGNIKSIFPEF</sequence>
<gene>
    <name evidence="3" type="ORF">T190115A13A_30031</name>
</gene>
<protein>
    <recommendedName>
        <fullName evidence="2">Bacterial EndoU nuclease domain-containing protein</fullName>
    </recommendedName>
</protein>
<dbReference type="PROSITE" id="PS51257">
    <property type="entry name" value="PROKAR_LIPOPROTEIN"/>
    <property type="match status" value="1"/>
</dbReference>
<keyword evidence="4" id="KW-1185">Reference proteome</keyword>
<reference evidence="3 4" key="1">
    <citation type="submission" date="2024-05" db="EMBL/GenBank/DDBJ databases">
        <authorList>
            <person name="Duchaud E."/>
        </authorList>
    </citation>
    <scope>NUCLEOTIDE SEQUENCE [LARGE SCALE GENOMIC DNA]</scope>
    <source>
        <strain evidence="3">Ena-SAMPLE-TAB-13-05-2024-13:56:06:370-140305</strain>
    </source>
</reference>
<comment type="caution">
    <text evidence="3">The sequence shown here is derived from an EMBL/GenBank/DDBJ whole genome shotgun (WGS) entry which is preliminary data.</text>
</comment>
<name>A0ABM9PN81_9FLAO</name>
<dbReference type="EMBL" id="CAXJRC010000033">
    <property type="protein sequence ID" value="CAL2107185.1"/>
    <property type="molecule type" value="Genomic_DNA"/>
</dbReference>
<evidence type="ECO:0000313" key="3">
    <source>
        <dbReference type="EMBL" id="CAL2107185.1"/>
    </source>
</evidence>
<dbReference type="Pfam" id="PF14436">
    <property type="entry name" value="EndoU_bacteria"/>
    <property type="match status" value="1"/>
</dbReference>
<proteinExistence type="predicted"/>
<dbReference type="RefSeq" id="WP_348738847.1">
    <property type="nucleotide sequence ID" value="NZ_CAXJRC010000033.1"/>
</dbReference>
<feature type="signal peptide" evidence="1">
    <location>
        <begin position="1"/>
        <end position="27"/>
    </location>
</feature>
<accession>A0ABM9PN81</accession>
<keyword evidence="1" id="KW-0732">Signal</keyword>